<reference evidence="5" key="2">
    <citation type="submission" date="2020-12" db="UniProtKB">
        <authorList>
            <consortium name="WormBaseParasite"/>
        </authorList>
    </citation>
    <scope>IDENTIFICATION</scope>
</reference>
<dbReference type="InterPro" id="IPR001304">
    <property type="entry name" value="C-type_lectin-like"/>
</dbReference>
<gene>
    <name evidence="3 5 6" type="ORF">SRAE_1000095000</name>
</gene>
<keyword evidence="4" id="KW-1185">Reference proteome</keyword>
<dbReference type="Gene3D" id="3.10.100.10">
    <property type="entry name" value="Mannose-Binding Protein A, subunit A"/>
    <property type="match status" value="1"/>
</dbReference>
<evidence type="ECO:0000259" key="2">
    <source>
        <dbReference type="PROSITE" id="PS50041"/>
    </source>
</evidence>
<evidence type="ECO:0000313" key="5">
    <source>
        <dbReference type="WBParaSite" id="SRAE_1000095000.1"/>
    </source>
</evidence>
<dbReference type="CTD" id="36375045"/>
<dbReference type="Proteomes" id="UP000035682">
    <property type="component" value="Unplaced"/>
</dbReference>
<keyword evidence="3" id="KW-0430">Lectin</keyword>
<proteinExistence type="predicted"/>
<feature type="domain" description="C-type lectin" evidence="2">
    <location>
        <begin position="167"/>
        <end position="280"/>
    </location>
</feature>
<dbReference type="SMART" id="SM00034">
    <property type="entry name" value="CLECT"/>
    <property type="match status" value="1"/>
</dbReference>
<accession>A0A090KYW3</accession>
<dbReference type="GO" id="GO:0030246">
    <property type="term" value="F:carbohydrate binding"/>
    <property type="evidence" value="ECO:0007669"/>
    <property type="project" value="UniProtKB-KW"/>
</dbReference>
<keyword evidence="1" id="KW-0732">Signal</keyword>
<sequence length="284" mass="33056">MNIYFLTIILFLQKVTSEPCPGSHGFLLAPTGKCFKIYHGRHDYNLIYRSCKEKGGELSNFFSDIDTYGFNLIIEKHYQKIKEKFVDRGFTCYNKNDKCKVNFDNKTDVQNNVIFLTNNLPCRGVMDLNSLIFYCIDMTSQSDIIYACHKEPLYIRKCLNLDYKKYLDGNCYRLIENFVVTKKTAEAICKDESGTLPIISNYLENDIINKLYNKIQSPFWLDFSCSTKNSSSCSWSTEEKMKINQLGNFNFENENLCGYIQNAGTWNVDNCDTQKRLLCQIKEK</sequence>
<dbReference type="WormBase" id="SRAE_1000095000">
    <property type="protein sequence ID" value="SRP07163"/>
    <property type="gene ID" value="WBGene00257550"/>
</dbReference>
<name>A0A090KYW3_STRRB</name>
<dbReference type="PROSITE" id="PS50041">
    <property type="entry name" value="C_TYPE_LECTIN_2"/>
    <property type="match status" value="1"/>
</dbReference>
<protein>
    <submittedName>
        <fullName evidence="3 5">C-type lectin domain and C-type lectin-like domain and C-type lectin fold domain-containing protein</fullName>
    </submittedName>
</protein>
<dbReference type="EMBL" id="LN609528">
    <property type="protein sequence ID" value="CEF62680.1"/>
    <property type="molecule type" value="Genomic_DNA"/>
</dbReference>
<evidence type="ECO:0000313" key="6">
    <source>
        <dbReference type="WormBase" id="SRAE_1000095000"/>
    </source>
</evidence>
<dbReference type="InterPro" id="IPR016187">
    <property type="entry name" value="CTDL_fold"/>
</dbReference>
<evidence type="ECO:0000256" key="1">
    <source>
        <dbReference type="SAM" id="SignalP"/>
    </source>
</evidence>
<evidence type="ECO:0000313" key="4">
    <source>
        <dbReference type="Proteomes" id="UP000035682"/>
    </source>
</evidence>
<dbReference type="InterPro" id="IPR016186">
    <property type="entry name" value="C-type_lectin-like/link_sf"/>
</dbReference>
<dbReference type="Pfam" id="PF00059">
    <property type="entry name" value="Lectin_C"/>
    <property type="match status" value="1"/>
</dbReference>
<feature type="chain" id="PRO_5015030258" evidence="1">
    <location>
        <begin position="18"/>
        <end position="284"/>
    </location>
</feature>
<dbReference type="RefSeq" id="XP_024501882.1">
    <property type="nucleotide sequence ID" value="XM_024647845.1"/>
</dbReference>
<dbReference type="WBParaSite" id="SRAE_1000095000.1">
    <property type="protein sequence ID" value="SRAE_1000095000.1"/>
    <property type="gene ID" value="WBGene00257550"/>
</dbReference>
<feature type="signal peptide" evidence="1">
    <location>
        <begin position="1"/>
        <end position="17"/>
    </location>
</feature>
<reference evidence="3 4" key="1">
    <citation type="submission" date="2014-09" db="EMBL/GenBank/DDBJ databases">
        <authorList>
            <person name="Martin A.A."/>
        </authorList>
    </citation>
    <scope>NUCLEOTIDE SEQUENCE</scope>
    <source>
        <strain evidence="4">ED321</strain>
        <strain evidence="3">ED321 Heterogonic</strain>
    </source>
</reference>
<dbReference type="GeneID" id="36375045"/>
<dbReference type="CDD" id="cd00037">
    <property type="entry name" value="CLECT"/>
    <property type="match status" value="1"/>
</dbReference>
<evidence type="ECO:0000313" key="3">
    <source>
        <dbReference type="EMBL" id="CEF62680.1"/>
    </source>
</evidence>
<dbReference type="STRING" id="34506.A0A090KYW3"/>
<organism evidence="3">
    <name type="scientific">Strongyloides ratti</name>
    <name type="common">Parasitic roundworm</name>
    <dbReference type="NCBI Taxonomy" id="34506"/>
    <lineage>
        <taxon>Eukaryota</taxon>
        <taxon>Metazoa</taxon>
        <taxon>Ecdysozoa</taxon>
        <taxon>Nematoda</taxon>
        <taxon>Chromadorea</taxon>
        <taxon>Rhabditida</taxon>
        <taxon>Tylenchina</taxon>
        <taxon>Panagrolaimomorpha</taxon>
        <taxon>Strongyloidoidea</taxon>
        <taxon>Strongyloididae</taxon>
        <taxon>Strongyloides</taxon>
    </lineage>
</organism>
<dbReference type="AlphaFoldDB" id="A0A090KYW3"/>
<dbReference type="SUPFAM" id="SSF56436">
    <property type="entry name" value="C-type lectin-like"/>
    <property type="match status" value="1"/>
</dbReference>